<protein>
    <recommendedName>
        <fullName evidence="3">Heterokaryon incompatibility domain-containing protein</fullName>
    </recommendedName>
</protein>
<gene>
    <name evidence="1" type="ORF">ARMGADRAFT_1041027</name>
</gene>
<dbReference type="AlphaFoldDB" id="A0A2H3CSP3"/>
<organism evidence="1 2">
    <name type="scientific">Armillaria gallica</name>
    <name type="common">Bulbous honey fungus</name>
    <name type="synonym">Armillaria bulbosa</name>
    <dbReference type="NCBI Taxonomy" id="47427"/>
    <lineage>
        <taxon>Eukaryota</taxon>
        <taxon>Fungi</taxon>
        <taxon>Dikarya</taxon>
        <taxon>Basidiomycota</taxon>
        <taxon>Agaricomycotina</taxon>
        <taxon>Agaricomycetes</taxon>
        <taxon>Agaricomycetidae</taxon>
        <taxon>Agaricales</taxon>
        <taxon>Marasmiineae</taxon>
        <taxon>Physalacriaceae</taxon>
        <taxon>Armillaria</taxon>
    </lineage>
</organism>
<proteinExistence type="predicted"/>
<keyword evidence="2" id="KW-1185">Reference proteome</keyword>
<evidence type="ECO:0000313" key="2">
    <source>
        <dbReference type="Proteomes" id="UP000217790"/>
    </source>
</evidence>
<dbReference type="OrthoDB" id="5418601at2759"/>
<accession>A0A2H3CSP3</accession>
<dbReference type="InParanoid" id="A0A2H3CSP3"/>
<dbReference type="OMA" id="CAWAISH"/>
<dbReference type="EMBL" id="KZ293814">
    <property type="protein sequence ID" value="PBK79123.1"/>
    <property type="molecule type" value="Genomic_DNA"/>
</dbReference>
<sequence length="227" mass="26219">MTTLAPSEVLYQSLFGDMLSGDCGPWRRRIKSVGKQTDSRESISYFRHASFPEVTISSYTEAGRVESSVTVPNQRGYTVLEECITKNYDFGTAYGCLCWILHSNNNWGNIQDTLCRWEEEDQKMQQDALVGNQIVDPSLQPRHVWDLYSNRVVPWWSGRCITLHKESVYDRGMISWNTEDRVDVQTPINGYEWPATIPKDADLNLIHIEMLNLGVEYTWLDVLCLRQ</sequence>
<name>A0A2H3CSP3_ARMGA</name>
<evidence type="ECO:0008006" key="3">
    <source>
        <dbReference type="Google" id="ProtNLM"/>
    </source>
</evidence>
<evidence type="ECO:0000313" key="1">
    <source>
        <dbReference type="EMBL" id="PBK79123.1"/>
    </source>
</evidence>
<reference evidence="2" key="1">
    <citation type="journal article" date="2017" name="Nat. Ecol. Evol.">
        <title>Genome expansion and lineage-specific genetic innovations in the forest pathogenic fungi Armillaria.</title>
        <authorList>
            <person name="Sipos G."/>
            <person name="Prasanna A.N."/>
            <person name="Walter M.C."/>
            <person name="O'Connor E."/>
            <person name="Balint B."/>
            <person name="Krizsan K."/>
            <person name="Kiss B."/>
            <person name="Hess J."/>
            <person name="Varga T."/>
            <person name="Slot J."/>
            <person name="Riley R."/>
            <person name="Boka B."/>
            <person name="Rigling D."/>
            <person name="Barry K."/>
            <person name="Lee J."/>
            <person name="Mihaltcheva S."/>
            <person name="LaButti K."/>
            <person name="Lipzen A."/>
            <person name="Waldron R."/>
            <person name="Moloney N.M."/>
            <person name="Sperisen C."/>
            <person name="Kredics L."/>
            <person name="Vagvoelgyi C."/>
            <person name="Patrignani A."/>
            <person name="Fitzpatrick D."/>
            <person name="Nagy I."/>
            <person name="Doyle S."/>
            <person name="Anderson J.B."/>
            <person name="Grigoriev I.V."/>
            <person name="Gueldener U."/>
            <person name="Muensterkoetter M."/>
            <person name="Nagy L.G."/>
        </authorList>
    </citation>
    <scope>NUCLEOTIDE SEQUENCE [LARGE SCALE GENOMIC DNA]</scope>
    <source>
        <strain evidence="2">Ar21-2</strain>
    </source>
</reference>
<dbReference type="Proteomes" id="UP000217790">
    <property type="component" value="Unassembled WGS sequence"/>
</dbReference>
<feature type="non-terminal residue" evidence="1">
    <location>
        <position position="227"/>
    </location>
</feature>